<dbReference type="Pfam" id="PF04967">
    <property type="entry name" value="HTH_10"/>
    <property type="match status" value="1"/>
</dbReference>
<dbReference type="OrthoDB" id="106505at2157"/>
<evidence type="ECO:0000256" key="6">
    <source>
        <dbReference type="SAM" id="MobiDB-lite"/>
    </source>
</evidence>
<evidence type="ECO:0000259" key="7">
    <source>
        <dbReference type="PROSITE" id="PS50112"/>
    </source>
</evidence>
<feature type="domain" description="PAC" evidence="8">
    <location>
        <begin position="191"/>
        <end position="243"/>
    </location>
</feature>
<dbReference type="Proteomes" id="UP000282323">
    <property type="component" value="Unassembled WGS sequence"/>
</dbReference>
<dbReference type="InterPro" id="IPR000700">
    <property type="entry name" value="PAS-assoc_C"/>
</dbReference>
<dbReference type="SMART" id="SM00086">
    <property type="entry name" value="PAC"/>
    <property type="match status" value="1"/>
</dbReference>
<dbReference type="Pfam" id="PF13426">
    <property type="entry name" value="PAS_9"/>
    <property type="match status" value="1"/>
</dbReference>
<dbReference type="InterPro" id="IPR035965">
    <property type="entry name" value="PAS-like_dom_sf"/>
</dbReference>
<dbReference type="PANTHER" id="PTHR47429">
    <property type="entry name" value="PROTEIN TWIN LOV 1"/>
    <property type="match status" value="1"/>
</dbReference>
<sequence length="618" mass="67481">MDDAQPAEGIDGGDDGSVAPLERIVDPIVSIVDGTITYANDAALEAFEIPDVDEPAATTLESWERLAAEIDETTIGTARRVDLGGDQGGVRIHRDVDGVTVTFESTAGAHPGDSDRVVKERAIDEAPVGITISDPDLEDNPLVYVNDAYRDITGYEFEEIAGRNCRFLQGEDSDEDAIAEMRTAIEQRRPVTVELKNYRKDGTEFWNEVTIAPVRNDQGQLTNYVGFQNDVTARKEAELELERRTEELEYVLERVEGLVQDVTAAVAGSTSRSELEAAVCERIAAESAYDAVWIGERDHASGAIDVRAGAGDGVPSERVPGNAGHPATETIQNEEPTVDTAEGTIRAAFPLFHNAIEYGVLVVRTDRDDGVDDRETAILSALARAVASGINARETSRLIETDAVVAVELELADRSIPPIAISADADCRLEYRRSSARDDGTVSLFTASGVTAAGLQEAVDGLEGVDCRIVVERETECLVELSGGDDPVRRLSDRGVRVRTLDCEDGRARVELEIPQSGAVRSIVDGLEERYEGTTVRSIQRRDRGGDTRQEFVARLEDDLTDRQLAVLRRAYYGGYFDWPRPVNGEELAQSMDVTRPTFHEHLRTAEAKLCRAVFGDE</sequence>
<accession>A0A3N6LUE4</accession>
<evidence type="ECO:0000313" key="10">
    <source>
        <dbReference type="Proteomes" id="UP000282323"/>
    </source>
</evidence>
<dbReference type="Gene3D" id="3.30.450.40">
    <property type="match status" value="1"/>
</dbReference>
<evidence type="ECO:0000256" key="1">
    <source>
        <dbReference type="ARBA" id="ARBA00022630"/>
    </source>
</evidence>
<evidence type="ECO:0000256" key="5">
    <source>
        <dbReference type="ARBA" id="ARBA00023163"/>
    </source>
</evidence>
<dbReference type="InterPro" id="IPR029016">
    <property type="entry name" value="GAF-like_dom_sf"/>
</dbReference>
<dbReference type="PROSITE" id="PS50112">
    <property type="entry name" value="PAS"/>
    <property type="match status" value="1"/>
</dbReference>
<dbReference type="RefSeq" id="WP_124196841.1">
    <property type="nucleotide sequence ID" value="NZ_REGA01000017.1"/>
</dbReference>
<comment type="caution">
    <text evidence="9">The sequence shown here is derived from an EMBL/GenBank/DDBJ whole genome shotgun (WGS) entry which is preliminary data.</text>
</comment>
<dbReference type="Pfam" id="PF13188">
    <property type="entry name" value="PAS_8"/>
    <property type="match status" value="1"/>
</dbReference>
<dbReference type="SUPFAM" id="SSF55785">
    <property type="entry name" value="PYP-like sensor domain (PAS domain)"/>
    <property type="match status" value="1"/>
</dbReference>
<dbReference type="PANTHER" id="PTHR47429:SF2">
    <property type="entry name" value="PROTEIN TWIN LOV 1"/>
    <property type="match status" value="1"/>
</dbReference>
<dbReference type="AlphaFoldDB" id="A0A3N6LUE4"/>
<evidence type="ECO:0000313" key="9">
    <source>
        <dbReference type="EMBL" id="RQG92267.1"/>
    </source>
</evidence>
<gene>
    <name evidence="9" type="ORF">EA473_17330</name>
</gene>
<feature type="region of interest" description="Disordered" evidence="6">
    <location>
        <begin position="311"/>
        <end position="337"/>
    </location>
</feature>
<dbReference type="SUPFAM" id="SSF55781">
    <property type="entry name" value="GAF domain-like"/>
    <property type="match status" value="1"/>
</dbReference>
<reference evidence="9 10" key="1">
    <citation type="submission" date="2018-10" db="EMBL/GenBank/DDBJ databases">
        <title>Natrarchaeobius chitinivorans gen. nov., sp. nov., and Natrarchaeobius haloalkaliphilus sp. nov., alkaliphilic, chitin-utilizing haloarchaea from hypersaline alkaline lakes.</title>
        <authorList>
            <person name="Sorokin D.Y."/>
            <person name="Elcheninov A.G."/>
            <person name="Kostrikina N.A."/>
            <person name="Bale N.J."/>
            <person name="Sinninghe Damste J.S."/>
            <person name="Khijniak T.V."/>
            <person name="Kublanov I.V."/>
            <person name="Toshchakov S.V."/>
        </authorList>
    </citation>
    <scope>NUCLEOTIDE SEQUENCE [LARGE SCALE GENOMIC DNA]</scope>
    <source>
        <strain evidence="9 10">AArcht4T</strain>
    </source>
</reference>
<dbReference type="NCBIfam" id="TIGR00229">
    <property type="entry name" value="sensory_box"/>
    <property type="match status" value="1"/>
</dbReference>
<name>A0A3N6LUE4_NATCH</name>
<dbReference type="Pfam" id="PF15915">
    <property type="entry name" value="BAT"/>
    <property type="match status" value="1"/>
</dbReference>
<dbReference type="InterPro" id="IPR007050">
    <property type="entry name" value="HTH_bacterioopsin"/>
</dbReference>
<dbReference type="InterPro" id="IPR000014">
    <property type="entry name" value="PAS"/>
</dbReference>
<keyword evidence="4" id="KW-0805">Transcription regulation</keyword>
<dbReference type="PROSITE" id="PS50113">
    <property type="entry name" value="PAC"/>
    <property type="match status" value="1"/>
</dbReference>
<keyword evidence="1" id="KW-0285">Flavoprotein</keyword>
<dbReference type="CDD" id="cd00130">
    <property type="entry name" value="PAS"/>
    <property type="match status" value="1"/>
</dbReference>
<keyword evidence="5" id="KW-0804">Transcription</keyword>
<keyword evidence="3" id="KW-0157">Chromophore</keyword>
<proteinExistence type="predicted"/>
<evidence type="ECO:0000256" key="3">
    <source>
        <dbReference type="ARBA" id="ARBA00022991"/>
    </source>
</evidence>
<evidence type="ECO:0000259" key="8">
    <source>
        <dbReference type="PROSITE" id="PS50113"/>
    </source>
</evidence>
<feature type="domain" description="PAS" evidence="7">
    <location>
        <begin position="120"/>
        <end position="188"/>
    </location>
</feature>
<protein>
    <submittedName>
        <fullName evidence="9">PAS domain-containing protein</fullName>
    </submittedName>
</protein>
<dbReference type="InterPro" id="IPR001610">
    <property type="entry name" value="PAC"/>
</dbReference>
<keyword evidence="10" id="KW-1185">Reference proteome</keyword>
<evidence type="ECO:0000256" key="2">
    <source>
        <dbReference type="ARBA" id="ARBA00022643"/>
    </source>
</evidence>
<keyword evidence="2" id="KW-0288">FMN</keyword>
<organism evidence="9 10">
    <name type="scientific">Natrarchaeobius chitinivorans</name>
    <dbReference type="NCBI Taxonomy" id="1679083"/>
    <lineage>
        <taxon>Archaea</taxon>
        <taxon>Methanobacteriati</taxon>
        <taxon>Methanobacteriota</taxon>
        <taxon>Stenosarchaea group</taxon>
        <taxon>Halobacteria</taxon>
        <taxon>Halobacteriales</taxon>
        <taxon>Natrialbaceae</taxon>
        <taxon>Natrarchaeobius</taxon>
    </lineage>
</organism>
<dbReference type="InterPro" id="IPR031803">
    <property type="entry name" value="BAT_GAF/HTH-assoc"/>
</dbReference>
<evidence type="ECO:0000256" key="4">
    <source>
        <dbReference type="ARBA" id="ARBA00023015"/>
    </source>
</evidence>
<dbReference type="EMBL" id="REGA01000017">
    <property type="protein sequence ID" value="RQG92267.1"/>
    <property type="molecule type" value="Genomic_DNA"/>
</dbReference>
<dbReference type="Gene3D" id="3.30.450.20">
    <property type="entry name" value="PAS domain"/>
    <property type="match status" value="1"/>
</dbReference>